<evidence type="ECO:0000313" key="3">
    <source>
        <dbReference type="EMBL" id="REG27207.1"/>
    </source>
</evidence>
<protein>
    <recommendedName>
        <fullName evidence="6">Lipoprotein</fullName>
    </recommendedName>
</protein>
<accession>A0AAC8TH93</accession>
<reference evidence="3 5" key="2">
    <citation type="submission" date="2018-08" db="EMBL/GenBank/DDBJ databases">
        <title>Genomic Encyclopedia of Archaeal and Bacterial Type Strains, Phase II (KMG-II): from individual species to whole genera.</title>
        <authorList>
            <person name="Goeker M."/>
        </authorList>
    </citation>
    <scope>NUCLEOTIDE SEQUENCE [LARGE SCALE GENOMIC DNA]</scope>
    <source>
        <strain evidence="3 5">DSM 2261</strain>
    </source>
</reference>
<name>A0AAC8TH93_9BACT</name>
<dbReference type="Proteomes" id="UP000035579">
    <property type="component" value="Chromosome"/>
</dbReference>
<organism evidence="2 4">
    <name type="scientific">Archangium gephyra</name>
    <dbReference type="NCBI Taxonomy" id="48"/>
    <lineage>
        <taxon>Bacteria</taxon>
        <taxon>Pseudomonadati</taxon>
        <taxon>Myxococcota</taxon>
        <taxon>Myxococcia</taxon>
        <taxon>Myxococcales</taxon>
        <taxon>Cystobacterineae</taxon>
        <taxon>Archangiaceae</taxon>
        <taxon>Archangium</taxon>
    </lineage>
</organism>
<evidence type="ECO:0000256" key="1">
    <source>
        <dbReference type="SAM" id="SignalP"/>
    </source>
</evidence>
<feature type="chain" id="PRO_5041948720" description="Lipoprotein" evidence="1">
    <location>
        <begin position="23"/>
        <end position="355"/>
    </location>
</feature>
<sequence>MWMLRTLPVAVLALLLPWRLEAAAPRAKPQENPWVILLGSKQRPAEAQALLASLEEKKPLQWLKPTEGFPKLVASESLPGLAPGLRVLVLGVCGSRETALAARARVLPMVPDAYVKQLSGPAPLACPNPIPLNARLPKGAVQLASVPFKQDKALVLSLYQVNARSVMECKTHDLLFRLEYGREVLTEQTHTGDCTGVCTPEAKQEGEAKVAEIQKRIENDEGSMSELDYNFVECISLTPEFLGVLGGYERPLFFVSSTSLAHHDVPKRTVHPVGVACGELTGSVDGDDSGPYSDPVKYFTHAEARRSTKEGADEHTFDIGVWEQSPGAADGGPPVWKTVATLTEGCDFYLSMGEH</sequence>
<dbReference type="AlphaFoldDB" id="A0AAC8TH93"/>
<dbReference type="Proteomes" id="UP000256345">
    <property type="component" value="Unassembled WGS sequence"/>
</dbReference>
<dbReference type="EMBL" id="QUMU01000010">
    <property type="protein sequence ID" value="REG27207.1"/>
    <property type="molecule type" value="Genomic_DNA"/>
</dbReference>
<proteinExistence type="predicted"/>
<gene>
    <name evidence="2" type="ORF">AA314_07668</name>
    <name evidence="3" type="ORF">ATI61_110214</name>
</gene>
<evidence type="ECO:0000313" key="4">
    <source>
        <dbReference type="Proteomes" id="UP000035579"/>
    </source>
</evidence>
<evidence type="ECO:0000313" key="5">
    <source>
        <dbReference type="Proteomes" id="UP000256345"/>
    </source>
</evidence>
<dbReference type="EMBL" id="CP011509">
    <property type="protein sequence ID" value="AKJ06042.1"/>
    <property type="molecule type" value="Genomic_DNA"/>
</dbReference>
<feature type="signal peptide" evidence="1">
    <location>
        <begin position="1"/>
        <end position="22"/>
    </location>
</feature>
<keyword evidence="5" id="KW-1185">Reference proteome</keyword>
<dbReference type="KEGG" id="age:AA314_07668"/>
<evidence type="ECO:0008006" key="6">
    <source>
        <dbReference type="Google" id="ProtNLM"/>
    </source>
</evidence>
<evidence type="ECO:0000313" key="2">
    <source>
        <dbReference type="EMBL" id="AKJ06042.1"/>
    </source>
</evidence>
<reference evidence="2 4" key="1">
    <citation type="submission" date="2015-05" db="EMBL/GenBank/DDBJ databases">
        <title>Genome assembly of Archangium gephyra DSM 2261.</title>
        <authorList>
            <person name="Sharma G."/>
            <person name="Subramanian S."/>
        </authorList>
    </citation>
    <scope>NUCLEOTIDE SEQUENCE [LARGE SCALE GENOMIC DNA]</scope>
    <source>
        <strain evidence="2 4">DSM 2261</strain>
    </source>
</reference>
<keyword evidence="1" id="KW-0732">Signal</keyword>